<dbReference type="Pfam" id="PF11051">
    <property type="entry name" value="Mannosyl_trans3"/>
    <property type="match status" value="1"/>
</dbReference>
<reference evidence="11 12" key="1">
    <citation type="journal article" date="2011" name="Proc. Natl. Acad. Sci. U.S.A.">
        <title>Comparative genomics of xylose-fermenting fungi for enhanced biofuel production.</title>
        <authorList>
            <person name="Wohlbach D.J."/>
            <person name="Kuo A."/>
            <person name="Sato T.K."/>
            <person name="Potts K.M."/>
            <person name="Salamov A.A."/>
            <person name="LaButti K.M."/>
            <person name="Sun H."/>
            <person name="Clum A."/>
            <person name="Pangilinan J.L."/>
            <person name="Lindquist E.A."/>
            <person name="Lucas S."/>
            <person name="Lapidus A."/>
            <person name="Jin M."/>
            <person name="Gunawan C."/>
            <person name="Balan V."/>
            <person name="Dale B.E."/>
            <person name="Jeffries T.W."/>
            <person name="Zinkel R."/>
            <person name="Barry K.W."/>
            <person name="Grigoriev I.V."/>
            <person name="Gasch A.P."/>
        </authorList>
    </citation>
    <scope>NUCLEOTIDE SEQUENCE [LARGE SCALE GENOMIC DNA]</scope>
    <source>
        <strain evidence="12">NRRL Y-27907 / 11-Y1</strain>
    </source>
</reference>
<keyword evidence="7 10" id="KW-1133">Transmembrane helix</keyword>
<evidence type="ECO:0000313" key="12">
    <source>
        <dbReference type="Proteomes" id="UP000000709"/>
    </source>
</evidence>
<dbReference type="GeneID" id="18871112"/>
<evidence type="ECO:0000256" key="10">
    <source>
        <dbReference type="SAM" id="Phobius"/>
    </source>
</evidence>
<evidence type="ECO:0000256" key="5">
    <source>
        <dbReference type="ARBA" id="ARBA00022692"/>
    </source>
</evidence>
<dbReference type="HOGENOM" id="CLU_013298_1_0_1"/>
<proteinExistence type="inferred from homology"/>
<dbReference type="GO" id="GO:0000139">
    <property type="term" value="C:Golgi membrane"/>
    <property type="evidence" value="ECO:0007669"/>
    <property type="project" value="UniProtKB-SubCell"/>
</dbReference>
<evidence type="ECO:0000256" key="2">
    <source>
        <dbReference type="ARBA" id="ARBA00004922"/>
    </source>
</evidence>
<keyword evidence="6" id="KW-0735">Signal-anchor</keyword>
<dbReference type="PANTHER" id="PTHR31646">
    <property type="entry name" value="ALPHA-1,2-MANNOSYLTRANSFERASE MNN2"/>
    <property type="match status" value="1"/>
</dbReference>
<dbReference type="Gene3D" id="3.90.550.10">
    <property type="entry name" value="Spore Coat Polysaccharide Biosynthesis Protein SpsA, Chain A"/>
    <property type="match status" value="1"/>
</dbReference>
<evidence type="ECO:0000256" key="4">
    <source>
        <dbReference type="ARBA" id="ARBA00022679"/>
    </source>
</evidence>
<evidence type="ECO:0000256" key="8">
    <source>
        <dbReference type="ARBA" id="ARBA00023034"/>
    </source>
</evidence>
<keyword evidence="8" id="KW-0333">Golgi apparatus</keyword>
<keyword evidence="5 10" id="KW-0812">Transmembrane</keyword>
<comment type="subcellular location">
    <subcellularLocation>
        <location evidence="1">Golgi apparatus membrane</location>
        <topology evidence="1">Single-pass type II membrane protein</topology>
    </subcellularLocation>
</comment>
<dbReference type="Proteomes" id="UP000000709">
    <property type="component" value="Unassembled WGS sequence"/>
</dbReference>
<evidence type="ECO:0000256" key="1">
    <source>
        <dbReference type="ARBA" id="ARBA00004323"/>
    </source>
</evidence>
<dbReference type="AlphaFoldDB" id="G3AVA3"/>
<protein>
    <recommendedName>
        <fullName evidence="13">Alpha-1,2-mannosyltransferase</fullName>
    </recommendedName>
</protein>
<dbReference type="SUPFAM" id="SSF53448">
    <property type="entry name" value="Nucleotide-diphospho-sugar transferases"/>
    <property type="match status" value="1"/>
</dbReference>
<dbReference type="KEGG" id="spaa:SPAPADRAFT_158071"/>
<dbReference type="OMA" id="HVMNERY"/>
<organism evidence="12">
    <name type="scientific">Spathaspora passalidarum (strain NRRL Y-27907 / 11-Y1)</name>
    <dbReference type="NCBI Taxonomy" id="619300"/>
    <lineage>
        <taxon>Eukaryota</taxon>
        <taxon>Fungi</taxon>
        <taxon>Dikarya</taxon>
        <taxon>Ascomycota</taxon>
        <taxon>Saccharomycotina</taxon>
        <taxon>Pichiomycetes</taxon>
        <taxon>Debaryomycetaceae</taxon>
        <taxon>Spathaspora</taxon>
    </lineage>
</organism>
<gene>
    <name evidence="11" type="ORF">SPAPADRAFT_158071</name>
</gene>
<comment type="similarity">
    <text evidence="3">Belongs to the MNN1/MNT family.</text>
</comment>
<comment type="pathway">
    <text evidence="2">Protein modification; protein glycosylation.</text>
</comment>
<dbReference type="GO" id="GO:0046354">
    <property type="term" value="P:mannan biosynthetic process"/>
    <property type="evidence" value="ECO:0007669"/>
    <property type="project" value="TreeGrafter"/>
</dbReference>
<evidence type="ECO:0000256" key="6">
    <source>
        <dbReference type="ARBA" id="ARBA00022968"/>
    </source>
</evidence>
<evidence type="ECO:0008006" key="13">
    <source>
        <dbReference type="Google" id="ProtNLM"/>
    </source>
</evidence>
<keyword evidence="9 10" id="KW-0472">Membrane</keyword>
<dbReference type="InterPro" id="IPR029044">
    <property type="entry name" value="Nucleotide-diphossugar_trans"/>
</dbReference>
<accession>G3AVA3</accession>
<dbReference type="EMBL" id="GL996506">
    <property type="protein sequence ID" value="EGW29906.1"/>
    <property type="molecule type" value="Genomic_DNA"/>
</dbReference>
<dbReference type="STRING" id="619300.G3AVA3"/>
<name>G3AVA3_SPAPN</name>
<feature type="transmembrane region" description="Helical" evidence="10">
    <location>
        <begin position="12"/>
        <end position="31"/>
    </location>
</feature>
<evidence type="ECO:0000256" key="3">
    <source>
        <dbReference type="ARBA" id="ARBA00009105"/>
    </source>
</evidence>
<evidence type="ECO:0000256" key="7">
    <source>
        <dbReference type="ARBA" id="ARBA00022989"/>
    </source>
</evidence>
<dbReference type="InParanoid" id="G3AVA3"/>
<keyword evidence="12" id="KW-1185">Reference proteome</keyword>
<evidence type="ECO:0000256" key="9">
    <source>
        <dbReference type="ARBA" id="ARBA00023136"/>
    </source>
</evidence>
<dbReference type="InterPro" id="IPR022751">
    <property type="entry name" value="Alpha_mannosyltransferase"/>
</dbReference>
<dbReference type="eggNOG" id="ENOG502QVWG">
    <property type="taxonomic scope" value="Eukaryota"/>
</dbReference>
<dbReference type="OrthoDB" id="4484309at2759"/>
<dbReference type="RefSeq" id="XP_007377672.1">
    <property type="nucleotide sequence ID" value="XM_007377610.1"/>
</dbReference>
<dbReference type="PANTHER" id="PTHR31646:SF1">
    <property type="entry name" value="ALPHA-1,2-MANNOSYLTRANSFERASE MNN2"/>
    <property type="match status" value="1"/>
</dbReference>
<dbReference type="GO" id="GO:0000026">
    <property type="term" value="F:alpha-1,2-mannosyltransferase activity"/>
    <property type="evidence" value="ECO:0007669"/>
    <property type="project" value="TreeGrafter"/>
</dbReference>
<dbReference type="UniPathway" id="UPA00378"/>
<sequence>MAYLGSQQSISFLLLCGLTAVIVIFNVIALTPSKENTIEYNSSGGTYYVGSKKLQNEVNKVDSEAFMTDLFKELQETKKDELIQLMKKEMEAELKPIIVSELKAEYRSTHLEDVKKALKEQVLNEFTDEFYLEKRVSYSIFEDLKADYLRKNGRNIQNYAVLQALKDEGLPEIQLPLGFEIKLKNRMERYVDRSKYFSHLLDDILLKAKPECDALTSSERGSNLDPTYQWDSRLLSESILRGTELNIPGPKFEALQKAHDQVVQRLKFLPDPLPEIIQGDGIVINGVRESMRSILITVASLKDSGSTLPIEVILETNQDYDSDVCDKLLPTLNGKCVILEKEVKLSQSNLLSDHHTRKILGILVSSFDNVIVIDAGNLVLKNIDSIFHSDPFLSAKMILWPDRWHKMTSPVYYRLARIHPGEMIRRDGIANDQPIVRILPKNKGSSVHFHDLENIPKSVSVDSGQMVVSKKEHWKSLLLALYYNMHLKDFYQPMFYQGAPGSERETIVPALHVMNERYFLEAQKFPTYNIDNHETAFAQLDPRQVATFYNDWKEFLAERDMDTRLNPYQAGFYTETLVKEFIASKKKLMKEVQVDIEPALYRMSEYTPPESLFLHPHNPRIDAVENSKQSNTYKRRNLGPAPAAGSIDWELKFNTMAKWVVCNAITSDSYWTKVSADQKEVCNSVSQYVEFLKKDTRDPKSGELSFAKMK</sequence>
<evidence type="ECO:0000313" key="11">
    <source>
        <dbReference type="EMBL" id="EGW29906.1"/>
    </source>
</evidence>
<keyword evidence="4" id="KW-0808">Transferase</keyword>